<dbReference type="GeneID" id="27903662"/>
<evidence type="ECO:0000313" key="3">
    <source>
        <dbReference type="Proteomes" id="UP000016931"/>
    </source>
</evidence>
<dbReference type="RefSeq" id="XP_016758002.1">
    <property type="nucleotide sequence ID" value="XM_016906525.1"/>
</dbReference>
<evidence type="ECO:0000256" key="1">
    <source>
        <dbReference type="SAM" id="MobiDB-lite"/>
    </source>
</evidence>
<feature type="region of interest" description="Disordered" evidence="1">
    <location>
        <begin position="23"/>
        <end position="69"/>
    </location>
</feature>
<feature type="compositionally biased region" description="Polar residues" evidence="1">
    <location>
        <begin position="300"/>
        <end position="329"/>
    </location>
</feature>
<accession>M3AUY7</accession>
<feature type="compositionally biased region" description="Basic and acidic residues" evidence="1">
    <location>
        <begin position="198"/>
        <end position="216"/>
    </location>
</feature>
<organism evidence="2 3">
    <name type="scientific">Sphaerulina musiva (strain SO2202)</name>
    <name type="common">Poplar stem canker fungus</name>
    <name type="synonym">Septoria musiva</name>
    <dbReference type="NCBI Taxonomy" id="692275"/>
    <lineage>
        <taxon>Eukaryota</taxon>
        <taxon>Fungi</taxon>
        <taxon>Dikarya</taxon>
        <taxon>Ascomycota</taxon>
        <taxon>Pezizomycotina</taxon>
        <taxon>Dothideomycetes</taxon>
        <taxon>Dothideomycetidae</taxon>
        <taxon>Mycosphaerellales</taxon>
        <taxon>Mycosphaerellaceae</taxon>
        <taxon>Sphaerulina</taxon>
    </lineage>
</organism>
<evidence type="ECO:0000313" key="2">
    <source>
        <dbReference type="EMBL" id="EMF09881.1"/>
    </source>
</evidence>
<keyword evidence="3" id="KW-1185">Reference proteome</keyword>
<sequence>MFAARNLDENAINAQQQVAAAKPLNQSVRGLAPKTPANKPAFKTPARGNQNDENTKLDLGKTGGKDGKLDRNAFVTPANNRVRAPLGNKTTNAKALQTPALQLPPEDKVKGSSPRLRRSKIKVHEALDTAHDVLNTHPEERAIEYMPPREVPLNNDPDDILPLSMNLNALKGKNLTKGWWSEYSGKGENDEDSELSDFEEKVRKAEAEHKKRDTQKSKPVTKPFAGRAATAGPTKFAPTTVQARKAASVLSSRHTTKAAVPSFTAPTAMAKARLAGSIMPAGRKPAPALGNSRFPAAKAASNSTIGYSKGRSVSATTRPPLSNLSSRPQAKSKVEEPNRGTLDDLAGFGTMDLDDDEDGDLGFGVNRSGLDVLLDDDEEELFQLDPVEDL</sequence>
<reference evidence="2 3" key="1">
    <citation type="journal article" date="2012" name="PLoS Pathog.">
        <title>Diverse lifestyles and strategies of plant pathogenesis encoded in the genomes of eighteen Dothideomycetes fungi.</title>
        <authorList>
            <person name="Ohm R.A."/>
            <person name="Feau N."/>
            <person name="Henrissat B."/>
            <person name="Schoch C.L."/>
            <person name="Horwitz B.A."/>
            <person name="Barry K.W."/>
            <person name="Condon B.J."/>
            <person name="Copeland A.C."/>
            <person name="Dhillon B."/>
            <person name="Glaser F."/>
            <person name="Hesse C.N."/>
            <person name="Kosti I."/>
            <person name="LaButti K."/>
            <person name="Lindquist E.A."/>
            <person name="Lucas S."/>
            <person name="Salamov A.A."/>
            <person name="Bradshaw R.E."/>
            <person name="Ciuffetti L."/>
            <person name="Hamelin R.C."/>
            <person name="Kema G.H.J."/>
            <person name="Lawrence C."/>
            <person name="Scott J.A."/>
            <person name="Spatafora J.W."/>
            <person name="Turgeon B.G."/>
            <person name="de Wit P.J.G.M."/>
            <person name="Zhong S."/>
            <person name="Goodwin S.B."/>
            <person name="Grigoriev I.V."/>
        </authorList>
    </citation>
    <scope>NUCLEOTIDE SEQUENCE [LARGE SCALE GENOMIC DNA]</scope>
    <source>
        <strain evidence="2 3">SO2202</strain>
    </source>
</reference>
<protein>
    <submittedName>
        <fullName evidence="2">Uncharacterized protein</fullName>
    </submittedName>
</protein>
<dbReference type="eggNOG" id="ENOG502S7FM">
    <property type="taxonomic scope" value="Eukaryota"/>
</dbReference>
<proteinExistence type="predicted"/>
<gene>
    <name evidence="2" type="ORF">SEPMUDRAFT_150986</name>
</gene>
<dbReference type="AlphaFoldDB" id="M3AUY7"/>
<dbReference type="OrthoDB" id="5327145at2759"/>
<feature type="region of interest" description="Disordered" evidence="1">
    <location>
        <begin position="185"/>
        <end position="238"/>
    </location>
</feature>
<feature type="compositionally biased region" description="Basic and acidic residues" evidence="1">
    <location>
        <begin position="53"/>
        <end position="69"/>
    </location>
</feature>
<name>M3AUY7_SPHMS</name>
<dbReference type="HOGENOM" id="CLU_042952_1_0_1"/>
<dbReference type="Proteomes" id="UP000016931">
    <property type="component" value="Unassembled WGS sequence"/>
</dbReference>
<dbReference type="EMBL" id="KB456268">
    <property type="protein sequence ID" value="EMF09881.1"/>
    <property type="molecule type" value="Genomic_DNA"/>
</dbReference>
<feature type="compositionally biased region" description="Basic and acidic residues" evidence="1">
    <location>
        <begin position="332"/>
        <end position="342"/>
    </location>
</feature>
<feature type="region of interest" description="Disordered" evidence="1">
    <location>
        <begin position="280"/>
        <end position="353"/>
    </location>
</feature>